<reference evidence="2" key="2">
    <citation type="submission" date="2020-11" db="EMBL/GenBank/DDBJ databases">
        <authorList>
            <person name="McCartney M.A."/>
            <person name="Auch B."/>
            <person name="Kono T."/>
            <person name="Mallez S."/>
            <person name="Becker A."/>
            <person name="Gohl D.M."/>
            <person name="Silverstein K.A.T."/>
            <person name="Koren S."/>
            <person name="Bechman K.B."/>
            <person name="Herman A."/>
            <person name="Abrahante J.E."/>
            <person name="Garbe J."/>
        </authorList>
    </citation>
    <scope>NUCLEOTIDE SEQUENCE</scope>
    <source>
        <strain evidence="2">Duluth1</strain>
        <tissue evidence="2">Whole animal</tissue>
    </source>
</reference>
<gene>
    <name evidence="2" type="ORF">DPMN_127282</name>
</gene>
<dbReference type="AlphaFoldDB" id="A0A9D4H4Y3"/>
<evidence type="ECO:0000256" key="1">
    <source>
        <dbReference type="SAM" id="MobiDB-lite"/>
    </source>
</evidence>
<reference evidence="2" key="1">
    <citation type="journal article" date="2019" name="bioRxiv">
        <title>The Genome of the Zebra Mussel, Dreissena polymorpha: A Resource for Invasive Species Research.</title>
        <authorList>
            <person name="McCartney M.A."/>
            <person name="Auch B."/>
            <person name="Kono T."/>
            <person name="Mallez S."/>
            <person name="Zhang Y."/>
            <person name="Obille A."/>
            <person name="Becker A."/>
            <person name="Abrahante J.E."/>
            <person name="Garbe J."/>
            <person name="Badalamenti J.P."/>
            <person name="Herman A."/>
            <person name="Mangelson H."/>
            <person name="Liachko I."/>
            <person name="Sullivan S."/>
            <person name="Sone E.D."/>
            <person name="Koren S."/>
            <person name="Silverstein K.A.T."/>
            <person name="Beckman K.B."/>
            <person name="Gohl D.M."/>
        </authorList>
    </citation>
    <scope>NUCLEOTIDE SEQUENCE</scope>
    <source>
        <strain evidence="2">Duluth1</strain>
        <tissue evidence="2">Whole animal</tissue>
    </source>
</reference>
<feature type="region of interest" description="Disordered" evidence="1">
    <location>
        <begin position="1"/>
        <end position="24"/>
    </location>
</feature>
<evidence type="ECO:0000313" key="3">
    <source>
        <dbReference type="Proteomes" id="UP000828390"/>
    </source>
</evidence>
<evidence type="ECO:0000313" key="2">
    <source>
        <dbReference type="EMBL" id="KAH3825407.1"/>
    </source>
</evidence>
<organism evidence="2 3">
    <name type="scientific">Dreissena polymorpha</name>
    <name type="common">Zebra mussel</name>
    <name type="synonym">Mytilus polymorpha</name>
    <dbReference type="NCBI Taxonomy" id="45954"/>
    <lineage>
        <taxon>Eukaryota</taxon>
        <taxon>Metazoa</taxon>
        <taxon>Spiralia</taxon>
        <taxon>Lophotrochozoa</taxon>
        <taxon>Mollusca</taxon>
        <taxon>Bivalvia</taxon>
        <taxon>Autobranchia</taxon>
        <taxon>Heteroconchia</taxon>
        <taxon>Euheterodonta</taxon>
        <taxon>Imparidentia</taxon>
        <taxon>Neoheterodontei</taxon>
        <taxon>Myida</taxon>
        <taxon>Dreissenoidea</taxon>
        <taxon>Dreissenidae</taxon>
        <taxon>Dreissena</taxon>
    </lineage>
</organism>
<sequence>MNIQHHKVTNDDSPTTKAKYHVKPPVTDGNLSLLVTDDYQSIPAYRSDISEDDDTPSQSIIAKVSDQCQHINTCEHCSTFAWNIIGFNKHQGNNELRSYLQTFDIINLFESWGNIMPGNFK</sequence>
<dbReference type="Proteomes" id="UP000828390">
    <property type="component" value="Unassembled WGS sequence"/>
</dbReference>
<name>A0A9D4H4Y3_DREPO</name>
<accession>A0A9D4H4Y3</accession>
<proteinExistence type="predicted"/>
<protein>
    <submittedName>
        <fullName evidence="2">Uncharacterized protein</fullName>
    </submittedName>
</protein>
<comment type="caution">
    <text evidence="2">The sequence shown here is derived from an EMBL/GenBank/DDBJ whole genome shotgun (WGS) entry which is preliminary data.</text>
</comment>
<dbReference type="EMBL" id="JAIWYP010000005">
    <property type="protein sequence ID" value="KAH3825407.1"/>
    <property type="molecule type" value="Genomic_DNA"/>
</dbReference>
<keyword evidence="3" id="KW-1185">Reference proteome</keyword>